<gene>
    <name evidence="2" type="ORF">N7494_005626</name>
</gene>
<feature type="region of interest" description="Disordered" evidence="1">
    <location>
        <begin position="260"/>
        <end position="279"/>
    </location>
</feature>
<evidence type="ECO:0000256" key="1">
    <source>
        <dbReference type="SAM" id="MobiDB-lite"/>
    </source>
</evidence>
<keyword evidence="3" id="KW-1185">Reference proteome</keyword>
<protein>
    <submittedName>
        <fullName evidence="2">Uncharacterized protein</fullName>
    </submittedName>
</protein>
<dbReference type="EMBL" id="JAQIZZ010000005">
    <property type="protein sequence ID" value="KAJ5540550.1"/>
    <property type="molecule type" value="Genomic_DNA"/>
</dbReference>
<dbReference type="Proteomes" id="UP001220324">
    <property type="component" value="Unassembled WGS sequence"/>
</dbReference>
<comment type="caution">
    <text evidence="2">The sequence shown here is derived from an EMBL/GenBank/DDBJ whole genome shotgun (WGS) entry which is preliminary data.</text>
</comment>
<organism evidence="2 3">
    <name type="scientific">Penicillium frequentans</name>
    <dbReference type="NCBI Taxonomy" id="3151616"/>
    <lineage>
        <taxon>Eukaryota</taxon>
        <taxon>Fungi</taxon>
        <taxon>Dikarya</taxon>
        <taxon>Ascomycota</taxon>
        <taxon>Pezizomycotina</taxon>
        <taxon>Eurotiomycetes</taxon>
        <taxon>Eurotiomycetidae</taxon>
        <taxon>Eurotiales</taxon>
        <taxon>Aspergillaceae</taxon>
        <taxon>Penicillium</taxon>
    </lineage>
</organism>
<feature type="region of interest" description="Disordered" evidence="1">
    <location>
        <begin position="156"/>
        <end position="177"/>
    </location>
</feature>
<evidence type="ECO:0000313" key="2">
    <source>
        <dbReference type="EMBL" id="KAJ5540550.1"/>
    </source>
</evidence>
<dbReference type="AlphaFoldDB" id="A0AAD6CXH4"/>
<name>A0AAD6CXH4_9EURO</name>
<evidence type="ECO:0000313" key="3">
    <source>
        <dbReference type="Proteomes" id="UP001220324"/>
    </source>
</evidence>
<sequence>MPASLAGVDGEGNPKFGEIIPELITEFDEKLLRVPLARNVDWRDGIVQSCTTAYSKRSALVQRTGRIAPAGQSCTCCANREGPFKECVVLIFEGDLIYNGACANCCFQTKPYNCSFRAALPAWVLDWLKQQNPYHRMMIEAKSKEKGVRLQQNFFPSPAPEKTQATQTTPESPKVLQPKKGLEPIELKAKNETEKFGPDYNSTWYQSPLEDQALFGSDEEGFARARLAYHSHHMLITRAYFDHAWLKRYLETHGRLDAPLSETENSIPSPFSALSLADQ</sequence>
<accession>A0AAD6CXH4</accession>
<dbReference type="InterPro" id="IPR022190">
    <property type="entry name" value="DUF3716"/>
</dbReference>
<dbReference type="Pfam" id="PF12511">
    <property type="entry name" value="DUF3716"/>
    <property type="match status" value="1"/>
</dbReference>
<reference evidence="2 3" key="1">
    <citation type="journal article" date="2023" name="IMA Fungus">
        <title>Comparative genomic study of the Penicillium genus elucidates a diverse pangenome and 15 lateral gene transfer events.</title>
        <authorList>
            <person name="Petersen C."/>
            <person name="Sorensen T."/>
            <person name="Nielsen M.R."/>
            <person name="Sondergaard T.E."/>
            <person name="Sorensen J.L."/>
            <person name="Fitzpatrick D.A."/>
            <person name="Frisvad J.C."/>
            <person name="Nielsen K.L."/>
        </authorList>
    </citation>
    <scope>NUCLEOTIDE SEQUENCE [LARGE SCALE GENOMIC DNA]</scope>
    <source>
        <strain evidence="2 3">IBT 35679</strain>
    </source>
</reference>
<proteinExistence type="predicted"/>